<dbReference type="EMBL" id="LT629688">
    <property type="protein sequence ID" value="SDD66811.1"/>
    <property type="molecule type" value="Genomic_DNA"/>
</dbReference>
<evidence type="ECO:0000256" key="7">
    <source>
        <dbReference type="RuleBase" id="RU363032"/>
    </source>
</evidence>
<evidence type="ECO:0000256" key="8">
    <source>
        <dbReference type="SAM" id="MobiDB-lite"/>
    </source>
</evidence>
<feature type="domain" description="ABC transmembrane type-1" evidence="9">
    <location>
        <begin position="109"/>
        <end position="323"/>
    </location>
</feature>
<dbReference type="CDD" id="cd06261">
    <property type="entry name" value="TM_PBP2"/>
    <property type="match status" value="1"/>
</dbReference>
<feature type="compositionally biased region" description="Basic and acidic residues" evidence="8">
    <location>
        <begin position="12"/>
        <end position="27"/>
    </location>
</feature>
<dbReference type="InterPro" id="IPR035906">
    <property type="entry name" value="MetI-like_sf"/>
</dbReference>
<reference evidence="10 11" key="1">
    <citation type="submission" date="2016-10" db="EMBL/GenBank/DDBJ databases">
        <authorList>
            <person name="de Groot N.N."/>
        </authorList>
    </citation>
    <scope>NUCLEOTIDE SEQUENCE [LARGE SCALE GENOMIC DNA]</scope>
    <source>
        <strain evidence="10 11">MON 2.2</strain>
    </source>
</reference>
<evidence type="ECO:0000313" key="10">
    <source>
        <dbReference type="EMBL" id="SDD66811.1"/>
    </source>
</evidence>
<protein>
    <submittedName>
        <fullName evidence="10">Carbohydrate ABC transporter membrane protein 1, CUT1 family</fullName>
    </submittedName>
</protein>
<evidence type="ECO:0000256" key="3">
    <source>
        <dbReference type="ARBA" id="ARBA00022475"/>
    </source>
</evidence>
<evidence type="ECO:0000256" key="2">
    <source>
        <dbReference type="ARBA" id="ARBA00022448"/>
    </source>
</evidence>
<keyword evidence="11" id="KW-1185">Reference proteome</keyword>
<keyword evidence="5 7" id="KW-1133">Transmembrane helix</keyword>
<evidence type="ECO:0000256" key="6">
    <source>
        <dbReference type="ARBA" id="ARBA00023136"/>
    </source>
</evidence>
<evidence type="ECO:0000313" key="11">
    <source>
        <dbReference type="Proteomes" id="UP000198546"/>
    </source>
</evidence>
<feature type="region of interest" description="Disordered" evidence="8">
    <location>
        <begin position="1"/>
        <end position="36"/>
    </location>
</feature>
<feature type="transmembrane region" description="Helical" evidence="7">
    <location>
        <begin position="155"/>
        <end position="175"/>
    </location>
</feature>
<comment type="subcellular location">
    <subcellularLocation>
        <location evidence="1 7">Cell membrane</location>
        <topology evidence="1 7">Multi-pass membrane protein</topology>
    </subcellularLocation>
</comment>
<dbReference type="InterPro" id="IPR000515">
    <property type="entry name" value="MetI-like"/>
</dbReference>
<sequence>MSTLDQASARVARAEAEEREERRRDARAPAPPPQVRRRTLATRWRRDRPLVLMTLPAVVLLAVFAYVPMLGNIAAFQQYSPYSGFLASPFVGLQNFARIFTNAAFINSVVNTLTITVFQLVFFFPVPIVLALLLNSVISPKVRVFVQSVVYLPHFFSWVLVVTIFQQILGGAGLVSQTLRANGYSGFDLMTNPDTFLVLITLQSVWKDAGWGIIIFLAALSTVDPALHEAAASDGAGRWRRMWHITLPALKPVVILLLILRLGDSLTVGFEQLILQREAVGADVSEVVDTFVYYQGVVYGDWSFAAAAGLAKGVVSLALVLGANKLAHVLGESGVYQR</sequence>
<dbReference type="PROSITE" id="PS50928">
    <property type="entry name" value="ABC_TM1"/>
    <property type="match status" value="1"/>
</dbReference>
<dbReference type="Pfam" id="PF00528">
    <property type="entry name" value="BPD_transp_1"/>
    <property type="match status" value="1"/>
</dbReference>
<keyword evidence="4 7" id="KW-0812">Transmembrane</keyword>
<accession>A0A1G6WLY1</accession>
<dbReference type="PANTHER" id="PTHR43227">
    <property type="entry name" value="BLL4140 PROTEIN"/>
    <property type="match status" value="1"/>
</dbReference>
<dbReference type="PANTHER" id="PTHR43227:SF11">
    <property type="entry name" value="BLL4140 PROTEIN"/>
    <property type="match status" value="1"/>
</dbReference>
<organism evidence="10 11">
    <name type="scientific">Auraticoccus monumenti</name>
    <dbReference type="NCBI Taxonomy" id="675864"/>
    <lineage>
        <taxon>Bacteria</taxon>
        <taxon>Bacillati</taxon>
        <taxon>Actinomycetota</taxon>
        <taxon>Actinomycetes</taxon>
        <taxon>Propionibacteriales</taxon>
        <taxon>Propionibacteriaceae</taxon>
        <taxon>Auraticoccus</taxon>
    </lineage>
</organism>
<keyword evidence="2 7" id="KW-0813">Transport</keyword>
<keyword evidence="6 7" id="KW-0472">Membrane</keyword>
<dbReference type="RefSeq" id="WP_231946545.1">
    <property type="nucleotide sequence ID" value="NZ_LT629688.1"/>
</dbReference>
<comment type="similarity">
    <text evidence="7">Belongs to the binding-protein-dependent transport system permease family.</text>
</comment>
<feature type="transmembrane region" description="Helical" evidence="7">
    <location>
        <begin position="109"/>
        <end position="135"/>
    </location>
</feature>
<evidence type="ECO:0000256" key="5">
    <source>
        <dbReference type="ARBA" id="ARBA00022989"/>
    </source>
</evidence>
<feature type="compositionally biased region" description="Low complexity" evidence="8">
    <location>
        <begin position="1"/>
        <end position="11"/>
    </location>
</feature>
<evidence type="ECO:0000256" key="1">
    <source>
        <dbReference type="ARBA" id="ARBA00004651"/>
    </source>
</evidence>
<proteinExistence type="inferred from homology"/>
<evidence type="ECO:0000259" key="9">
    <source>
        <dbReference type="PROSITE" id="PS50928"/>
    </source>
</evidence>
<feature type="transmembrane region" description="Helical" evidence="7">
    <location>
        <begin position="50"/>
        <end position="67"/>
    </location>
</feature>
<dbReference type="AlphaFoldDB" id="A0A1G6WLY1"/>
<dbReference type="InterPro" id="IPR050809">
    <property type="entry name" value="UgpAE/MalFG_permease"/>
</dbReference>
<dbReference type="GO" id="GO:0055085">
    <property type="term" value="P:transmembrane transport"/>
    <property type="evidence" value="ECO:0007669"/>
    <property type="project" value="InterPro"/>
</dbReference>
<dbReference type="STRING" id="675864.SAMN04489747_1479"/>
<dbReference type="GO" id="GO:0005886">
    <property type="term" value="C:plasma membrane"/>
    <property type="evidence" value="ECO:0007669"/>
    <property type="project" value="UniProtKB-SubCell"/>
</dbReference>
<gene>
    <name evidence="10" type="ORF">SAMN04489747_1479</name>
</gene>
<name>A0A1G6WLY1_9ACTN</name>
<evidence type="ECO:0000256" key="4">
    <source>
        <dbReference type="ARBA" id="ARBA00022692"/>
    </source>
</evidence>
<dbReference type="SUPFAM" id="SSF161098">
    <property type="entry name" value="MetI-like"/>
    <property type="match status" value="1"/>
</dbReference>
<keyword evidence="3" id="KW-1003">Cell membrane</keyword>
<dbReference type="Gene3D" id="1.10.3720.10">
    <property type="entry name" value="MetI-like"/>
    <property type="match status" value="1"/>
</dbReference>
<dbReference type="Proteomes" id="UP000198546">
    <property type="component" value="Chromosome i"/>
</dbReference>